<dbReference type="Proteomes" id="UP001428341">
    <property type="component" value="Unassembled WGS sequence"/>
</dbReference>
<proteinExistence type="predicted"/>
<protein>
    <recommendedName>
        <fullName evidence="1">Reverse transcriptase Ty1/copia-type domain-containing protein</fullName>
    </recommendedName>
</protein>
<reference evidence="2 3" key="1">
    <citation type="submission" date="2024-05" db="EMBL/GenBank/DDBJ databases">
        <title>Haplotype-resolved chromosome-level genome assembly of Huyou (Citrus changshanensis).</title>
        <authorList>
            <person name="Miao C."/>
            <person name="Chen W."/>
            <person name="Wu Y."/>
            <person name="Wang L."/>
            <person name="Zhao S."/>
            <person name="Grierson D."/>
            <person name="Xu C."/>
            <person name="Chen K."/>
        </authorList>
    </citation>
    <scope>NUCLEOTIDE SEQUENCE [LARGE SCALE GENOMIC DNA]</scope>
    <source>
        <strain evidence="2">01-14</strain>
        <tissue evidence="2">Leaf</tissue>
    </source>
</reference>
<keyword evidence="3" id="KW-1185">Reference proteome</keyword>
<evidence type="ECO:0000313" key="3">
    <source>
        <dbReference type="Proteomes" id="UP001428341"/>
    </source>
</evidence>
<comment type="caution">
    <text evidence="2">The sequence shown here is derived from an EMBL/GenBank/DDBJ whole genome shotgun (WGS) entry which is preliminary data.</text>
</comment>
<name>A0AAP0LR25_9ROSI</name>
<accession>A0AAP0LR25</accession>
<feature type="domain" description="Reverse transcriptase Ty1/copia-type" evidence="1">
    <location>
        <begin position="49"/>
        <end position="129"/>
    </location>
</feature>
<dbReference type="AlphaFoldDB" id="A0AAP0LR25"/>
<dbReference type="EMBL" id="JBCGBO010000025">
    <property type="protein sequence ID" value="KAK9177594.1"/>
    <property type="molecule type" value="Genomic_DNA"/>
</dbReference>
<evidence type="ECO:0000313" key="2">
    <source>
        <dbReference type="EMBL" id="KAK9177594.1"/>
    </source>
</evidence>
<gene>
    <name evidence="2" type="ORF">WN944_029618</name>
</gene>
<organism evidence="2 3">
    <name type="scientific">Citrus x changshan-huyou</name>
    <dbReference type="NCBI Taxonomy" id="2935761"/>
    <lineage>
        <taxon>Eukaryota</taxon>
        <taxon>Viridiplantae</taxon>
        <taxon>Streptophyta</taxon>
        <taxon>Embryophyta</taxon>
        <taxon>Tracheophyta</taxon>
        <taxon>Spermatophyta</taxon>
        <taxon>Magnoliopsida</taxon>
        <taxon>eudicotyledons</taxon>
        <taxon>Gunneridae</taxon>
        <taxon>Pentapetalae</taxon>
        <taxon>rosids</taxon>
        <taxon>malvids</taxon>
        <taxon>Sapindales</taxon>
        <taxon>Rutaceae</taxon>
        <taxon>Aurantioideae</taxon>
        <taxon>Citrus</taxon>
    </lineage>
</organism>
<dbReference type="Pfam" id="PF07727">
    <property type="entry name" value="RVT_2"/>
    <property type="match status" value="1"/>
</dbReference>
<evidence type="ECO:0000259" key="1">
    <source>
        <dbReference type="Pfam" id="PF07727"/>
    </source>
</evidence>
<sequence length="283" mass="32578">MVVAYALPVIDDDIPNTFGEALRSSEGDQWKLAMEEEMKSLHQNQTWELVRLVAKGFAQKEGIDYNKVFSPVVNHTSIRILLALVVEYELELARLDVKTTFLHGDLEEEIYMTQPCGFKVTGKKNRVRRQLKRHNHSGSLLKDYIGDDGSLVVGSDLDKFSPRWRFVEVKQIVGCNQQLQEPNFIQKLVEEIAIKLSCIYFVVASYPVGIDSPVEHVHSLLRLDDLDVYKKEFVGWVALGRLPFEKQFMTRSPTVLKAVASLKTLKKWQRNQMDWLSFKMNAF</sequence>
<dbReference type="InterPro" id="IPR013103">
    <property type="entry name" value="RVT_2"/>
</dbReference>